<dbReference type="PATRIC" id="fig|1316587.3.peg.1906"/>
<dbReference type="SUPFAM" id="SSF53300">
    <property type="entry name" value="vWA-like"/>
    <property type="match status" value="1"/>
</dbReference>
<reference evidence="2" key="1">
    <citation type="submission" date="2013-10" db="EMBL/GenBank/DDBJ databases">
        <title>The Genome Sequence of Fusobacterium nucleatum CTI-6.</title>
        <authorList>
            <consortium name="The Broad Institute Genomics Platform"/>
            <person name="Earl A."/>
            <person name="Ward D."/>
            <person name="Feldgarden M."/>
            <person name="Gevers D."/>
            <person name="Kostic A."/>
            <person name="Garrett W."/>
            <person name="Young S.K."/>
            <person name="Zeng Q."/>
            <person name="Gargeya S."/>
            <person name="Fitzgerald M."/>
            <person name="Abouelleil A."/>
            <person name="Alvarado L."/>
            <person name="Berlin A.M."/>
            <person name="Chapman S.B."/>
            <person name="Gainer-Dewar J."/>
            <person name="Goldberg J."/>
            <person name="Gnerre S."/>
            <person name="Griggs A."/>
            <person name="Gujja S."/>
            <person name="Hansen M."/>
            <person name="Howarth C."/>
            <person name="Imamovic A."/>
            <person name="Ireland A."/>
            <person name="Larimer J."/>
            <person name="McCowan C."/>
            <person name="Murphy C."/>
            <person name="Pearson M."/>
            <person name="Poon T.W."/>
            <person name="Priest M."/>
            <person name="Roberts A."/>
            <person name="Saif S."/>
            <person name="Shea T."/>
            <person name="Sykes S."/>
            <person name="Wortman J."/>
            <person name="Nusbaum C."/>
            <person name="Birren B."/>
        </authorList>
    </citation>
    <scope>NUCLEOTIDE SEQUENCE [LARGE SCALE GENOMIC DNA]</scope>
    <source>
        <strain evidence="2">CTI-6</strain>
    </source>
</reference>
<dbReference type="AlphaFoldDB" id="U7TPY0"/>
<protein>
    <recommendedName>
        <fullName evidence="1">VWFA domain-containing protein</fullName>
    </recommendedName>
</protein>
<dbReference type="InterPro" id="IPR036465">
    <property type="entry name" value="vWFA_dom_sf"/>
</dbReference>
<accession>U7TPY0</accession>
<gene>
    <name evidence="2" type="ORF">HMPREF1767_01916</name>
</gene>
<comment type="caution">
    <text evidence="2">The sequence shown here is derived from an EMBL/GenBank/DDBJ whole genome shotgun (WGS) entry which is preliminary data.</text>
</comment>
<dbReference type="EMBL" id="AXNV01000021">
    <property type="protein sequence ID" value="ERT46458.1"/>
    <property type="molecule type" value="Genomic_DNA"/>
</dbReference>
<proteinExistence type="predicted"/>
<name>U7TPY0_FUSNU</name>
<organism evidence="2">
    <name type="scientific">Fusobacterium nucleatum CTI-6</name>
    <dbReference type="NCBI Taxonomy" id="1316587"/>
    <lineage>
        <taxon>Bacteria</taxon>
        <taxon>Fusobacteriati</taxon>
        <taxon>Fusobacteriota</taxon>
        <taxon>Fusobacteriia</taxon>
        <taxon>Fusobacteriales</taxon>
        <taxon>Fusobacteriaceae</taxon>
        <taxon>Fusobacterium</taxon>
    </lineage>
</organism>
<dbReference type="Gene3D" id="3.40.50.410">
    <property type="entry name" value="von Willebrand factor, type A domain"/>
    <property type="match status" value="1"/>
</dbReference>
<dbReference type="Pfam" id="PF00092">
    <property type="entry name" value="VWA"/>
    <property type="match status" value="1"/>
</dbReference>
<sequence>MSLYDDVVEVPRRTMVLFFLVDTSGSMYGTKIGTVNTAIEEIIPELKDLSENNADAEIKIATLAFSTGAKWINSQPISAENFKWDHLEAMGSTDLGEACKQLNEKLSKNAFMSEATGSFAPAIFLLSDGDPTDNYKYGLDKLKENNWYKKAIKVAIAIGDDVNKDVLEEFTGNKEAVITVHTPEILKKWIQFVSVRASEIGSKSASAGVGAVSKQEEFINEIKEEKEVFETAELTSFDDSDEW</sequence>
<evidence type="ECO:0000313" key="2">
    <source>
        <dbReference type="EMBL" id="ERT46458.1"/>
    </source>
</evidence>
<dbReference type="InterPro" id="IPR002035">
    <property type="entry name" value="VWF_A"/>
</dbReference>
<feature type="domain" description="VWFA" evidence="1">
    <location>
        <begin position="16"/>
        <end position="193"/>
    </location>
</feature>
<evidence type="ECO:0000259" key="1">
    <source>
        <dbReference type="PROSITE" id="PS50234"/>
    </source>
</evidence>
<dbReference type="PROSITE" id="PS50234">
    <property type="entry name" value="VWFA"/>
    <property type="match status" value="1"/>
</dbReference>